<name>A0A271KD57_9HYPH</name>
<dbReference type="AlphaFoldDB" id="A0A271KD57"/>
<dbReference type="OrthoDB" id="8086765at2"/>
<reference evidence="1 2" key="1">
    <citation type="submission" date="2017-08" db="EMBL/GenBank/DDBJ databases">
        <title>Mesorhizobium wenxinae sp. nov., a novel rhizobial species isolated from root nodules of chickpea (Cicer arietinum L.).</title>
        <authorList>
            <person name="Zhang J."/>
        </authorList>
    </citation>
    <scope>NUCLEOTIDE SEQUENCE [LARGE SCALE GENOMIC DNA]</scope>
    <source>
        <strain evidence="2">WYCCWR 10019</strain>
    </source>
</reference>
<accession>A0A271KD57</accession>
<protein>
    <submittedName>
        <fullName evidence="1">Uncharacterized protein</fullName>
    </submittedName>
</protein>
<proteinExistence type="predicted"/>
<sequence>MSIGDIGGMQMREKPRWSLPYRLRNEGWWLVDPPQTHRSATIFPFIRKSPPRYAGRIKAAEKIRS</sequence>
<comment type="caution">
    <text evidence="1">The sequence shown here is derived from an EMBL/GenBank/DDBJ whole genome shotgun (WGS) entry which is preliminary data.</text>
</comment>
<evidence type="ECO:0000313" key="1">
    <source>
        <dbReference type="EMBL" id="PAP93712.1"/>
    </source>
</evidence>
<dbReference type="Proteomes" id="UP000215931">
    <property type="component" value="Unassembled WGS sequence"/>
</dbReference>
<evidence type="ECO:0000313" key="2">
    <source>
        <dbReference type="Proteomes" id="UP000215931"/>
    </source>
</evidence>
<organism evidence="1 2">
    <name type="scientific">Mesorhizobium wenxiniae</name>
    <dbReference type="NCBI Taxonomy" id="2014805"/>
    <lineage>
        <taxon>Bacteria</taxon>
        <taxon>Pseudomonadati</taxon>
        <taxon>Pseudomonadota</taxon>
        <taxon>Alphaproteobacteria</taxon>
        <taxon>Hyphomicrobiales</taxon>
        <taxon>Phyllobacteriaceae</taxon>
        <taxon>Mesorhizobium</taxon>
    </lineage>
</organism>
<keyword evidence="2" id="KW-1185">Reference proteome</keyword>
<gene>
    <name evidence="1" type="ORF">CIT31_19825</name>
</gene>
<dbReference type="EMBL" id="NPKH01000024">
    <property type="protein sequence ID" value="PAP93712.1"/>
    <property type="molecule type" value="Genomic_DNA"/>
</dbReference>